<dbReference type="OrthoDB" id="184599at2"/>
<keyword evidence="1" id="KW-0812">Transmembrane</keyword>
<accession>A0A1M6CWI3</accession>
<dbReference type="STRING" id="1123071.SAMN02745181_0586"/>
<dbReference type="Gene3D" id="2.60.120.1440">
    <property type="match status" value="1"/>
</dbReference>
<dbReference type="SUPFAM" id="SSF49899">
    <property type="entry name" value="Concanavalin A-like lectins/glucanases"/>
    <property type="match status" value="1"/>
</dbReference>
<evidence type="ECO:0000256" key="1">
    <source>
        <dbReference type="SAM" id="Phobius"/>
    </source>
</evidence>
<organism evidence="2 3">
    <name type="scientific">Rubritalea squalenifaciens DSM 18772</name>
    <dbReference type="NCBI Taxonomy" id="1123071"/>
    <lineage>
        <taxon>Bacteria</taxon>
        <taxon>Pseudomonadati</taxon>
        <taxon>Verrucomicrobiota</taxon>
        <taxon>Verrucomicrobiia</taxon>
        <taxon>Verrucomicrobiales</taxon>
        <taxon>Rubritaleaceae</taxon>
        <taxon>Rubritalea</taxon>
    </lineage>
</organism>
<dbReference type="Pfam" id="PF13385">
    <property type="entry name" value="Laminin_G_3"/>
    <property type="match status" value="1"/>
</dbReference>
<dbReference type="InParanoid" id="A0A1M6CWI3"/>
<dbReference type="InterPro" id="IPR012373">
    <property type="entry name" value="Ferrdict_sens_TM"/>
</dbReference>
<gene>
    <name evidence="2" type="ORF">SAMN02745181_0586</name>
</gene>
<dbReference type="Proteomes" id="UP000184510">
    <property type="component" value="Unassembled WGS sequence"/>
</dbReference>
<dbReference type="Gene3D" id="2.60.120.200">
    <property type="match status" value="1"/>
</dbReference>
<evidence type="ECO:0000313" key="3">
    <source>
        <dbReference type="Proteomes" id="UP000184510"/>
    </source>
</evidence>
<dbReference type="PANTHER" id="PTHR30273:SF2">
    <property type="entry name" value="PROTEIN FECR"/>
    <property type="match status" value="1"/>
</dbReference>
<dbReference type="AlphaFoldDB" id="A0A1M6CWI3"/>
<name>A0A1M6CWI3_9BACT</name>
<dbReference type="PANTHER" id="PTHR30273">
    <property type="entry name" value="PERIPLASMIC SIGNAL SENSOR AND SIGMA FACTOR ACTIVATOR FECR-RELATED"/>
    <property type="match status" value="1"/>
</dbReference>
<protein>
    <submittedName>
        <fullName evidence="2">FecR family protein</fullName>
    </submittedName>
</protein>
<dbReference type="EMBL" id="FQYR01000002">
    <property type="protein sequence ID" value="SHI65356.1"/>
    <property type="molecule type" value="Genomic_DNA"/>
</dbReference>
<evidence type="ECO:0000313" key="2">
    <source>
        <dbReference type="EMBL" id="SHI65356.1"/>
    </source>
</evidence>
<dbReference type="RefSeq" id="WP_159434760.1">
    <property type="nucleotide sequence ID" value="NZ_FQYR01000002.1"/>
</dbReference>
<keyword evidence="3" id="KW-1185">Reference proteome</keyword>
<sequence>MMSKEEMNKLLALYLEGVATEEEERELLACLQQHPEWQQEARRQMAVHGQLSVLMQDELSEEKFVGGIMQAVEKEDVDQFTEEVRQKIQRGQWLRRALAVAAVIAISLTALVLLQPESVTQSGGSNMASVVRADGVEWAGSQIESGAVLGEGGTVKISKGLLEMDLAGQGRLIVEGPAHLEFPEDGKAVLHHGRVVMRATKQGIGYRIETPLGSVVDLGTEFGVSVEENGVVETHVIDGSVEAFAKGGKGGVKLLKNDAMRFGQDGGEKIQADLGNFYTEMPPSHNGGAGYIHWSFDEGEGITAHSKGKLAKEAPGQGGMTLKVEDEGSLPQWSEGVSSSALSFDGKGAYGESSYRGIGGGKPRSVCFWVKVPKDLKISEGYGLVSWGIHNVEGKAWQIAVNPQPEQGPVGRLRLGLFGGQVVGSTDLRDGQWHHVAVVLYGGTRPDVGTHVLLYLDGKQEKVSRRALQEVLTDVDSPDHGLWVGRNMAYFGNGQGMTGHRFFRGSLDELYIFDYALSAAEVQALMKERQ</sequence>
<keyword evidence="1" id="KW-1133">Transmembrane helix</keyword>
<dbReference type="GO" id="GO:0016989">
    <property type="term" value="F:sigma factor antagonist activity"/>
    <property type="evidence" value="ECO:0007669"/>
    <property type="project" value="TreeGrafter"/>
</dbReference>
<dbReference type="InterPro" id="IPR013320">
    <property type="entry name" value="ConA-like_dom_sf"/>
</dbReference>
<feature type="transmembrane region" description="Helical" evidence="1">
    <location>
        <begin position="93"/>
        <end position="114"/>
    </location>
</feature>
<proteinExistence type="predicted"/>
<keyword evidence="1" id="KW-0472">Membrane</keyword>
<reference evidence="2 3" key="1">
    <citation type="submission" date="2016-11" db="EMBL/GenBank/DDBJ databases">
        <authorList>
            <person name="Jaros S."/>
            <person name="Januszkiewicz K."/>
            <person name="Wedrychowicz H."/>
        </authorList>
    </citation>
    <scope>NUCLEOTIDE SEQUENCE [LARGE SCALE GENOMIC DNA]</scope>
    <source>
        <strain evidence="2 3">DSM 18772</strain>
    </source>
</reference>